<keyword evidence="2" id="KW-1185">Reference proteome</keyword>
<gene>
    <name evidence="1" type="ORF">AAFF_G00160500</name>
</gene>
<organism evidence="1 2">
    <name type="scientific">Aldrovandia affinis</name>
    <dbReference type="NCBI Taxonomy" id="143900"/>
    <lineage>
        <taxon>Eukaryota</taxon>
        <taxon>Metazoa</taxon>
        <taxon>Chordata</taxon>
        <taxon>Craniata</taxon>
        <taxon>Vertebrata</taxon>
        <taxon>Euteleostomi</taxon>
        <taxon>Actinopterygii</taxon>
        <taxon>Neopterygii</taxon>
        <taxon>Teleostei</taxon>
        <taxon>Notacanthiformes</taxon>
        <taxon>Halosauridae</taxon>
        <taxon>Aldrovandia</taxon>
    </lineage>
</organism>
<name>A0AAD7RN41_9TELE</name>
<dbReference type="Proteomes" id="UP001221898">
    <property type="component" value="Unassembled WGS sequence"/>
</dbReference>
<accession>A0AAD7RN41</accession>
<protein>
    <submittedName>
        <fullName evidence="1">Uncharacterized protein</fullName>
    </submittedName>
</protein>
<sequence>MLELFTATWSRPVIRGPMTFQLQSVLHARGDPGACILKGPRGRLSLTGDLQALPAAVTLRTATVIVIFRHHPINRIMEWGIGADPSAGRAEETALYLRGRDCFAFSRFQHRGQRPEALGHREDLQELRARVQAHPHPLLHKLLG</sequence>
<dbReference type="AlphaFoldDB" id="A0AAD7RN41"/>
<proteinExistence type="predicted"/>
<comment type="caution">
    <text evidence="1">The sequence shown here is derived from an EMBL/GenBank/DDBJ whole genome shotgun (WGS) entry which is preliminary data.</text>
</comment>
<reference evidence="1" key="1">
    <citation type="journal article" date="2023" name="Science">
        <title>Genome structures resolve the early diversification of teleost fishes.</title>
        <authorList>
            <person name="Parey E."/>
            <person name="Louis A."/>
            <person name="Montfort J."/>
            <person name="Bouchez O."/>
            <person name="Roques C."/>
            <person name="Iampietro C."/>
            <person name="Lluch J."/>
            <person name="Castinel A."/>
            <person name="Donnadieu C."/>
            <person name="Desvignes T."/>
            <person name="Floi Bucao C."/>
            <person name="Jouanno E."/>
            <person name="Wen M."/>
            <person name="Mejri S."/>
            <person name="Dirks R."/>
            <person name="Jansen H."/>
            <person name="Henkel C."/>
            <person name="Chen W.J."/>
            <person name="Zahm M."/>
            <person name="Cabau C."/>
            <person name="Klopp C."/>
            <person name="Thompson A.W."/>
            <person name="Robinson-Rechavi M."/>
            <person name="Braasch I."/>
            <person name="Lecointre G."/>
            <person name="Bobe J."/>
            <person name="Postlethwait J.H."/>
            <person name="Berthelot C."/>
            <person name="Roest Crollius H."/>
            <person name="Guiguen Y."/>
        </authorList>
    </citation>
    <scope>NUCLEOTIDE SEQUENCE</scope>
    <source>
        <strain evidence="1">NC1722</strain>
    </source>
</reference>
<dbReference type="EMBL" id="JAINUG010000217">
    <property type="protein sequence ID" value="KAJ8387110.1"/>
    <property type="molecule type" value="Genomic_DNA"/>
</dbReference>
<evidence type="ECO:0000313" key="2">
    <source>
        <dbReference type="Proteomes" id="UP001221898"/>
    </source>
</evidence>
<evidence type="ECO:0000313" key="1">
    <source>
        <dbReference type="EMBL" id="KAJ8387110.1"/>
    </source>
</evidence>